<organism evidence="2 3">
    <name type="scientific">Methylomonas rivi</name>
    <dbReference type="NCBI Taxonomy" id="2952226"/>
    <lineage>
        <taxon>Bacteria</taxon>
        <taxon>Pseudomonadati</taxon>
        <taxon>Pseudomonadota</taxon>
        <taxon>Gammaproteobacteria</taxon>
        <taxon>Methylococcales</taxon>
        <taxon>Methylococcaceae</taxon>
        <taxon>Methylomonas</taxon>
    </lineage>
</organism>
<dbReference type="Proteomes" id="UP001524586">
    <property type="component" value="Unassembled WGS sequence"/>
</dbReference>
<reference evidence="2 3" key="1">
    <citation type="submission" date="2022-07" db="EMBL/GenBank/DDBJ databases">
        <title>Methylomonas rivi sp. nov., Methylomonas rosea sp. nov., Methylomonas aureus sp. nov. and Methylomonas subterranea sp. nov., four novel methanotrophs isolated from a freshwater creek and the deep terrestrial subsurface.</title>
        <authorList>
            <person name="Abin C."/>
            <person name="Sankaranarayanan K."/>
            <person name="Garner C."/>
            <person name="Sindelar R."/>
            <person name="Kotary K."/>
            <person name="Garner R."/>
            <person name="Barclay S."/>
            <person name="Lawson P."/>
            <person name="Krumholz L."/>
        </authorList>
    </citation>
    <scope>NUCLEOTIDE SEQUENCE [LARGE SCALE GENOMIC DNA]</scope>
    <source>
        <strain evidence="2 3">WSC-6</strain>
    </source>
</reference>
<keyword evidence="1" id="KW-0732">Signal</keyword>
<dbReference type="EMBL" id="JANIBK010000020">
    <property type="protein sequence ID" value="MCQ8127962.1"/>
    <property type="molecule type" value="Genomic_DNA"/>
</dbReference>
<feature type="chain" id="PRO_5046939755" evidence="1">
    <location>
        <begin position="31"/>
        <end position="128"/>
    </location>
</feature>
<evidence type="ECO:0000313" key="2">
    <source>
        <dbReference type="EMBL" id="MCQ8127962.1"/>
    </source>
</evidence>
<evidence type="ECO:0000256" key="1">
    <source>
        <dbReference type="SAM" id="SignalP"/>
    </source>
</evidence>
<gene>
    <name evidence="2" type="ORF">NP596_05750</name>
</gene>
<name>A0ABT1U2C8_9GAMM</name>
<dbReference type="RefSeq" id="WP_256614324.1">
    <property type="nucleotide sequence ID" value="NZ_JANIBK010000020.1"/>
</dbReference>
<protein>
    <submittedName>
        <fullName evidence="2">Uncharacterized protein</fullName>
    </submittedName>
</protein>
<evidence type="ECO:0000313" key="3">
    <source>
        <dbReference type="Proteomes" id="UP001524586"/>
    </source>
</evidence>
<sequence length="128" mass="13689">MNTQNIKTSAYLSIAAVAIIVGFAPVNAGAAEKTSQGQNANLIYQSRAAGPSIYSYESSITGKVSVKPELIYVSQAYGPAIHSYAHAGNETVVPWNVEYVDTAYGQAIHSYDRHQAKGEVNVLPLTDK</sequence>
<proteinExistence type="predicted"/>
<keyword evidence="3" id="KW-1185">Reference proteome</keyword>
<feature type="signal peptide" evidence="1">
    <location>
        <begin position="1"/>
        <end position="30"/>
    </location>
</feature>
<accession>A0ABT1U2C8</accession>
<comment type="caution">
    <text evidence="2">The sequence shown here is derived from an EMBL/GenBank/DDBJ whole genome shotgun (WGS) entry which is preliminary data.</text>
</comment>